<feature type="compositionally biased region" description="Low complexity" evidence="1">
    <location>
        <begin position="68"/>
        <end position="89"/>
    </location>
</feature>
<feature type="compositionally biased region" description="Basic and acidic residues" evidence="1">
    <location>
        <begin position="693"/>
        <end position="705"/>
    </location>
</feature>
<feature type="region of interest" description="Disordered" evidence="1">
    <location>
        <begin position="651"/>
        <end position="711"/>
    </location>
</feature>
<dbReference type="AlphaFoldDB" id="A0A9J6E8P4"/>
<feature type="compositionally biased region" description="Polar residues" evidence="1">
    <location>
        <begin position="653"/>
        <end position="671"/>
    </location>
</feature>
<sequence>MKQADDPDDRQGGHLHDQTTEETARVVSEAAPDHSSLAGTHQRSFQSPNDSYIEQPQSEPTNAPAPMSSSAVIPSDSASPGDSVSSSSGIDTLADADNQTALKTAKTSQDRPPVLQTSTPYGGEKALDSHDDTQYATSATTDTSVASRKTPAANPLHQSHLDTHKPVTPVRQESKFPSPKRRQPYSQRVRRQPNTAVRFTVTARNIPTMTFSDQDPTHTVDSHVEDVLRGAQGYELGKPQSVYPFPLTTTRQHINPPQATWSAAEVDQNRYVQLPPSPIQAPGTFNMPGMMQYPTYPSVQNYASLKLPGQGNQHQHPQAINFIRPPEAHLSLPAFSQITTLGIQHLPPPLNPYFSPILPFRENNPLMTSAGQYPALPLQPTSNWHSLRGNQLVQPPIPVHGTGPPPIIVTPPSPAVISQPVSQPALVSQQAKKQKVPNRGKNFRKATSQVSETDLRAVPSTRVSSRPASQPSMVSQKAGHQQAKNRTPYLKISPNDAYIEQPVGTTDPRLGQSTGTSLQTPQQPSVMSPQAEQQTASSSTPYLQIAASRARGTNPPVVASAEVSLGPVPQAVMSPQQAEQQSARYRIPYLQVTPPCSSGNGPRCGKSPGGSFEPALEPAVVSQQHTGNMTPYFQIAPPCVGDTYSRHIPLPSASFQPVSQPAMVSQQTDQQHMVHRTPYFRGPPPPRASPTDPRPEQRAADDAHSTGRVTGSQVMTALQIYKEGCQKIRGDMLKDTRALLRKLKAGDGSRSQSHRTRSSSAQSKTDHIISQVLAVVDGYVSQEETLSATMFNAMTSLLKSVEGSHQENPTELTDVRRASKRRPTWAAKYKKLLYITDAPRRFACEEDLEEQRAAAASTVTTCDPHLDDNSEMTRESDAIVPSLERLRLQTPPEHRHNPEERTSDIPRPVQTVSTFGAARRRLQEFQRLCPSNPEAKQDDTVTSQPAVLVERPPPEQ</sequence>
<gene>
    <name evidence="2" type="ORF">HPB51_011489</name>
</gene>
<reference evidence="2" key="2">
    <citation type="submission" date="2021-09" db="EMBL/GenBank/DDBJ databases">
        <authorList>
            <person name="Jia N."/>
            <person name="Wang J."/>
            <person name="Shi W."/>
            <person name="Du L."/>
            <person name="Sun Y."/>
            <person name="Zhan W."/>
            <person name="Jiang J."/>
            <person name="Wang Q."/>
            <person name="Zhang B."/>
            <person name="Ji P."/>
            <person name="Sakyi L.B."/>
            <person name="Cui X."/>
            <person name="Yuan T."/>
            <person name="Jiang B."/>
            <person name="Yang W."/>
            <person name="Lam T.T.-Y."/>
            <person name="Chang Q."/>
            <person name="Ding S."/>
            <person name="Wang X."/>
            <person name="Zhu J."/>
            <person name="Ruan X."/>
            <person name="Zhao L."/>
            <person name="Wei J."/>
            <person name="Que T."/>
            <person name="Du C."/>
            <person name="Cheng J."/>
            <person name="Dai P."/>
            <person name="Han X."/>
            <person name="Huang E."/>
            <person name="Gao Y."/>
            <person name="Liu J."/>
            <person name="Shao H."/>
            <person name="Ye R."/>
            <person name="Li L."/>
            <person name="Wei W."/>
            <person name="Wang X."/>
            <person name="Wang C."/>
            <person name="Huo Q."/>
            <person name="Li W."/>
            <person name="Guo W."/>
            <person name="Chen H."/>
            <person name="Chen S."/>
            <person name="Zhou L."/>
            <person name="Zhou L."/>
            <person name="Ni X."/>
            <person name="Tian J."/>
            <person name="Zhou Y."/>
            <person name="Sheng Y."/>
            <person name="Liu T."/>
            <person name="Pan Y."/>
            <person name="Xia L."/>
            <person name="Li J."/>
            <person name="Zhao F."/>
            <person name="Cao W."/>
        </authorList>
    </citation>
    <scope>NUCLEOTIDE SEQUENCE</scope>
    <source>
        <strain evidence="2">Rmic-2018</strain>
        <tissue evidence="2">Larvae</tissue>
    </source>
</reference>
<feature type="region of interest" description="Disordered" evidence="1">
    <location>
        <begin position="855"/>
        <end position="875"/>
    </location>
</feature>
<dbReference type="EMBL" id="JABSTU010000005">
    <property type="protein sequence ID" value="KAH8030702.1"/>
    <property type="molecule type" value="Genomic_DNA"/>
</dbReference>
<feature type="region of interest" description="Disordered" evidence="1">
    <location>
        <begin position="927"/>
        <end position="956"/>
    </location>
</feature>
<feature type="region of interest" description="Disordered" evidence="1">
    <location>
        <begin position="1"/>
        <end position="191"/>
    </location>
</feature>
<feature type="region of interest" description="Disordered" evidence="1">
    <location>
        <begin position="418"/>
        <end position="540"/>
    </location>
</feature>
<feature type="compositionally biased region" description="Polar residues" evidence="1">
    <location>
        <begin position="97"/>
        <end position="107"/>
    </location>
</feature>
<evidence type="ECO:0000256" key="1">
    <source>
        <dbReference type="SAM" id="MobiDB-lite"/>
    </source>
</evidence>
<feature type="compositionally biased region" description="Basic residues" evidence="1">
    <location>
        <begin position="178"/>
        <end position="191"/>
    </location>
</feature>
<feature type="compositionally biased region" description="Polar residues" evidence="1">
    <location>
        <begin position="511"/>
        <end position="540"/>
    </location>
</feature>
<evidence type="ECO:0000313" key="2">
    <source>
        <dbReference type="EMBL" id="KAH8030702.1"/>
    </source>
</evidence>
<keyword evidence="3" id="KW-1185">Reference proteome</keyword>
<dbReference type="Proteomes" id="UP000821866">
    <property type="component" value="Chromosome 3"/>
</dbReference>
<feature type="compositionally biased region" description="Polar residues" evidence="1">
    <location>
        <begin position="461"/>
        <end position="485"/>
    </location>
</feature>
<feature type="compositionally biased region" description="Polar residues" evidence="1">
    <location>
        <begin position="419"/>
        <end position="431"/>
    </location>
</feature>
<accession>A0A9J6E8P4</accession>
<name>A0A9J6E8P4_RHIMP</name>
<comment type="caution">
    <text evidence="2">The sequence shown here is derived from an EMBL/GenBank/DDBJ whole genome shotgun (WGS) entry which is preliminary data.</text>
</comment>
<protein>
    <submittedName>
        <fullName evidence="2">Uncharacterized protein</fullName>
    </submittedName>
</protein>
<organism evidence="2 3">
    <name type="scientific">Rhipicephalus microplus</name>
    <name type="common">Cattle tick</name>
    <name type="synonym">Boophilus microplus</name>
    <dbReference type="NCBI Taxonomy" id="6941"/>
    <lineage>
        <taxon>Eukaryota</taxon>
        <taxon>Metazoa</taxon>
        <taxon>Ecdysozoa</taxon>
        <taxon>Arthropoda</taxon>
        <taxon>Chelicerata</taxon>
        <taxon>Arachnida</taxon>
        <taxon>Acari</taxon>
        <taxon>Parasitiformes</taxon>
        <taxon>Ixodida</taxon>
        <taxon>Ixodoidea</taxon>
        <taxon>Ixodidae</taxon>
        <taxon>Rhipicephalinae</taxon>
        <taxon>Rhipicephalus</taxon>
        <taxon>Boophilus</taxon>
    </lineage>
</organism>
<evidence type="ECO:0000313" key="3">
    <source>
        <dbReference type="Proteomes" id="UP000821866"/>
    </source>
</evidence>
<feature type="compositionally biased region" description="Basic and acidic residues" evidence="1">
    <location>
        <begin position="864"/>
        <end position="875"/>
    </location>
</feature>
<feature type="compositionally biased region" description="Basic and acidic residues" evidence="1">
    <location>
        <begin position="9"/>
        <end position="24"/>
    </location>
</feature>
<proteinExistence type="predicted"/>
<reference evidence="2" key="1">
    <citation type="journal article" date="2020" name="Cell">
        <title>Large-Scale Comparative Analyses of Tick Genomes Elucidate Their Genetic Diversity and Vector Capacities.</title>
        <authorList>
            <consortium name="Tick Genome and Microbiome Consortium (TIGMIC)"/>
            <person name="Jia N."/>
            <person name="Wang J."/>
            <person name="Shi W."/>
            <person name="Du L."/>
            <person name="Sun Y."/>
            <person name="Zhan W."/>
            <person name="Jiang J.F."/>
            <person name="Wang Q."/>
            <person name="Zhang B."/>
            <person name="Ji P."/>
            <person name="Bell-Sakyi L."/>
            <person name="Cui X.M."/>
            <person name="Yuan T.T."/>
            <person name="Jiang B.G."/>
            <person name="Yang W.F."/>
            <person name="Lam T.T."/>
            <person name="Chang Q.C."/>
            <person name="Ding S.J."/>
            <person name="Wang X.J."/>
            <person name="Zhu J.G."/>
            <person name="Ruan X.D."/>
            <person name="Zhao L."/>
            <person name="Wei J.T."/>
            <person name="Ye R.Z."/>
            <person name="Que T.C."/>
            <person name="Du C.H."/>
            <person name="Zhou Y.H."/>
            <person name="Cheng J.X."/>
            <person name="Dai P.F."/>
            <person name="Guo W.B."/>
            <person name="Han X.H."/>
            <person name="Huang E.J."/>
            <person name="Li L.F."/>
            <person name="Wei W."/>
            <person name="Gao Y.C."/>
            <person name="Liu J.Z."/>
            <person name="Shao H.Z."/>
            <person name="Wang X."/>
            <person name="Wang C.C."/>
            <person name="Yang T.C."/>
            <person name="Huo Q.B."/>
            <person name="Li W."/>
            <person name="Chen H.Y."/>
            <person name="Chen S.E."/>
            <person name="Zhou L.G."/>
            <person name="Ni X.B."/>
            <person name="Tian J.H."/>
            <person name="Sheng Y."/>
            <person name="Liu T."/>
            <person name="Pan Y.S."/>
            <person name="Xia L.Y."/>
            <person name="Li J."/>
            <person name="Zhao F."/>
            <person name="Cao W.C."/>
        </authorList>
    </citation>
    <scope>NUCLEOTIDE SEQUENCE</scope>
    <source>
        <strain evidence="2">Rmic-2018</strain>
    </source>
</reference>
<feature type="region of interest" description="Disordered" evidence="1">
    <location>
        <begin position="743"/>
        <end position="765"/>
    </location>
</feature>
<feature type="compositionally biased region" description="Polar residues" evidence="1">
    <location>
        <begin position="37"/>
        <end position="61"/>
    </location>
</feature>
<feature type="compositionally biased region" description="Low complexity" evidence="1">
    <location>
        <begin position="136"/>
        <end position="147"/>
    </location>
</feature>
<feature type="compositionally biased region" description="Basic residues" evidence="1">
    <location>
        <begin position="432"/>
        <end position="444"/>
    </location>
</feature>